<feature type="domain" description="Reverse transcriptase Ty1/copia-type" evidence="1">
    <location>
        <begin position="1"/>
        <end position="116"/>
    </location>
</feature>
<dbReference type="Proteomes" id="UP001162060">
    <property type="component" value="Unassembled WGS sequence"/>
</dbReference>
<evidence type="ECO:0000259" key="1">
    <source>
        <dbReference type="Pfam" id="PF07727"/>
    </source>
</evidence>
<reference evidence="2" key="1">
    <citation type="submission" date="2024-01" db="EMBL/GenBank/DDBJ databases">
        <authorList>
            <person name="Webb A."/>
        </authorList>
    </citation>
    <scope>NUCLEOTIDE SEQUENCE</scope>
    <source>
        <strain evidence="2">Pm1</strain>
    </source>
</reference>
<accession>A0AAV1TUQ8</accession>
<sequence length="209" mass="23886">MWNQTVDEFMRNIGFTKCEMDYCVYAKRDDKFMMFVVINVDNLILAYNNMDSLAATKRALTEIFEVSDLGELKYCLGIEVERDDKSGDLSFKQPKFLRSILTKFGMQDSKPIRTPQDPGLKLTQRMCKNMCKHSYTVQGVPYHSAVGTWMYLVVGTRPDLASSVRALSHFAADPRPTHWRALKRVLRYLKATPTFGMRFTGASNGKLLG</sequence>
<name>A0AAV1TUQ8_9STRA</name>
<evidence type="ECO:0000313" key="3">
    <source>
        <dbReference type="Proteomes" id="UP001162060"/>
    </source>
</evidence>
<evidence type="ECO:0000313" key="2">
    <source>
        <dbReference type="EMBL" id="CAK7925508.1"/>
    </source>
</evidence>
<organism evidence="2 3">
    <name type="scientific">Peronospora matthiolae</name>
    <dbReference type="NCBI Taxonomy" id="2874970"/>
    <lineage>
        <taxon>Eukaryota</taxon>
        <taxon>Sar</taxon>
        <taxon>Stramenopiles</taxon>
        <taxon>Oomycota</taxon>
        <taxon>Peronosporomycetes</taxon>
        <taxon>Peronosporales</taxon>
        <taxon>Peronosporaceae</taxon>
        <taxon>Peronospora</taxon>
    </lineage>
</organism>
<protein>
    <recommendedName>
        <fullName evidence="1">Reverse transcriptase Ty1/copia-type domain-containing protein</fullName>
    </recommendedName>
</protein>
<dbReference type="EMBL" id="CAKLBY020000087">
    <property type="protein sequence ID" value="CAK7925508.1"/>
    <property type="molecule type" value="Genomic_DNA"/>
</dbReference>
<dbReference type="AlphaFoldDB" id="A0AAV1TUQ8"/>
<dbReference type="PANTHER" id="PTHR11439">
    <property type="entry name" value="GAG-POL-RELATED RETROTRANSPOSON"/>
    <property type="match status" value="1"/>
</dbReference>
<gene>
    <name evidence="2" type="ORF">PM001_LOCUS10658</name>
</gene>
<comment type="caution">
    <text evidence="2">The sequence shown here is derived from an EMBL/GenBank/DDBJ whole genome shotgun (WGS) entry which is preliminary data.</text>
</comment>
<dbReference type="PANTHER" id="PTHR11439:SF483">
    <property type="entry name" value="PEPTIDE SYNTHASE GLIP-LIKE, PUTATIVE (AFU_ORTHOLOGUE AFUA_3G12920)-RELATED"/>
    <property type="match status" value="1"/>
</dbReference>
<dbReference type="InterPro" id="IPR013103">
    <property type="entry name" value="RVT_2"/>
</dbReference>
<dbReference type="Pfam" id="PF07727">
    <property type="entry name" value="RVT_2"/>
    <property type="match status" value="1"/>
</dbReference>
<proteinExistence type="predicted"/>